<evidence type="ECO:0000259" key="2">
    <source>
        <dbReference type="SMART" id="SM00181"/>
    </source>
</evidence>
<gene>
    <name evidence="3" type="ORF">MAR_031984</name>
</gene>
<organism evidence="3 4">
    <name type="scientific">Mya arenaria</name>
    <name type="common">Soft-shell clam</name>
    <dbReference type="NCBI Taxonomy" id="6604"/>
    <lineage>
        <taxon>Eukaryota</taxon>
        <taxon>Metazoa</taxon>
        <taxon>Spiralia</taxon>
        <taxon>Lophotrochozoa</taxon>
        <taxon>Mollusca</taxon>
        <taxon>Bivalvia</taxon>
        <taxon>Autobranchia</taxon>
        <taxon>Heteroconchia</taxon>
        <taxon>Euheterodonta</taxon>
        <taxon>Imparidentia</taxon>
        <taxon>Neoheterodontei</taxon>
        <taxon>Myida</taxon>
        <taxon>Myoidea</taxon>
        <taxon>Myidae</taxon>
        <taxon>Mya</taxon>
    </lineage>
</organism>
<dbReference type="InterPro" id="IPR000742">
    <property type="entry name" value="EGF"/>
</dbReference>
<proteinExistence type="predicted"/>
<dbReference type="Proteomes" id="UP001164746">
    <property type="component" value="Chromosome 10"/>
</dbReference>
<name>A0ABY7F5C2_MYAAR</name>
<dbReference type="SMART" id="SM00181">
    <property type="entry name" value="EGF"/>
    <property type="match status" value="3"/>
</dbReference>
<feature type="signal peptide" evidence="1">
    <location>
        <begin position="1"/>
        <end position="15"/>
    </location>
</feature>
<feature type="domain" description="EGF-like" evidence="2">
    <location>
        <begin position="183"/>
        <end position="215"/>
    </location>
</feature>
<dbReference type="InterPro" id="IPR009030">
    <property type="entry name" value="Growth_fac_rcpt_cys_sf"/>
</dbReference>
<keyword evidence="1" id="KW-0732">Signal</keyword>
<feature type="domain" description="EGF-like" evidence="2">
    <location>
        <begin position="152"/>
        <end position="181"/>
    </location>
</feature>
<sequence length="333" mass="36525">MLMLILCAYLGTGDAVNDCAPCECCKPGSNCSYNDSFRIQNYCSGGCADGYGGPTCEHACASKNCITCSPDGTCDTCKDGFYGKSCRSKCIFRCQACKSSRSCTSCSNGYYEGTLETGCNHKCQPECRSCMNGSSCISCKSNQYFGSTCSTHCPSLCKHKTCSVNGTCVDCRNGFYGIACNDTCSPQCLNGECERITGHCLQCVDGYKLISGKCEASHCDYCREHLCDFDTKHCLRGCADGYRRDTNHSRCTVDTSRHSSHKEGDEMQKVVANKEIQKMKGALHYVTLVKGTDQHNYATLRTESGRQPETKYYSLEGHNSIEKTDNVYQSVHI</sequence>
<protein>
    <recommendedName>
        <fullName evidence="2">EGF-like domain-containing protein</fullName>
    </recommendedName>
</protein>
<reference evidence="3" key="1">
    <citation type="submission" date="2022-11" db="EMBL/GenBank/DDBJ databases">
        <title>Centuries of genome instability and evolution in soft-shell clam transmissible cancer (bioRxiv).</title>
        <authorList>
            <person name="Hart S.F.M."/>
            <person name="Yonemitsu M.A."/>
            <person name="Giersch R.M."/>
            <person name="Beal B.F."/>
            <person name="Arriagada G."/>
            <person name="Davis B.W."/>
            <person name="Ostrander E.A."/>
            <person name="Goff S.P."/>
            <person name="Metzger M.J."/>
        </authorList>
    </citation>
    <scope>NUCLEOTIDE SEQUENCE</scope>
    <source>
        <strain evidence="3">MELC-2E11</strain>
        <tissue evidence="3">Siphon/mantle</tissue>
    </source>
</reference>
<evidence type="ECO:0000313" key="3">
    <source>
        <dbReference type="EMBL" id="WAR17390.1"/>
    </source>
</evidence>
<evidence type="ECO:0000313" key="4">
    <source>
        <dbReference type="Proteomes" id="UP001164746"/>
    </source>
</evidence>
<accession>A0ABY7F5C2</accession>
<dbReference type="SUPFAM" id="SSF57184">
    <property type="entry name" value="Growth factor receptor domain"/>
    <property type="match status" value="1"/>
</dbReference>
<feature type="chain" id="PRO_5045740410" description="EGF-like domain-containing protein" evidence="1">
    <location>
        <begin position="16"/>
        <end position="333"/>
    </location>
</feature>
<feature type="domain" description="EGF-like" evidence="2">
    <location>
        <begin position="59"/>
        <end position="87"/>
    </location>
</feature>
<keyword evidence="4" id="KW-1185">Reference proteome</keyword>
<evidence type="ECO:0000256" key="1">
    <source>
        <dbReference type="SAM" id="SignalP"/>
    </source>
</evidence>
<dbReference type="EMBL" id="CP111021">
    <property type="protein sequence ID" value="WAR17390.1"/>
    <property type="molecule type" value="Genomic_DNA"/>
</dbReference>